<dbReference type="GO" id="GO:0046872">
    <property type="term" value="F:metal ion binding"/>
    <property type="evidence" value="ECO:0007669"/>
    <property type="project" value="UniProtKB-KW"/>
</dbReference>
<dbReference type="PANTHER" id="PTHR10371:SF3">
    <property type="entry name" value="NADH DEHYDROGENASE [UBIQUINONE] FLAVOPROTEIN 2, MITOCHONDRIAL"/>
    <property type="match status" value="1"/>
</dbReference>
<dbReference type="GO" id="GO:0098796">
    <property type="term" value="C:membrane protein complex"/>
    <property type="evidence" value="ECO:0007669"/>
    <property type="project" value="UniProtKB-ARBA"/>
</dbReference>
<dbReference type="GO" id="GO:0008137">
    <property type="term" value="F:NADH dehydrogenase (ubiquinone) activity"/>
    <property type="evidence" value="ECO:0007669"/>
    <property type="project" value="UniProtKB-ARBA"/>
</dbReference>
<evidence type="ECO:0000256" key="9">
    <source>
        <dbReference type="PIRSR" id="PIRSR000216-1"/>
    </source>
</evidence>
<dbReference type="OrthoDB" id="10254187at2759"/>
<sequence length="249" mass="27749">MFSKRIISSFSTLTSQSILKQTVTRSYFKSNTFLKSDQLSRHVETEENNDHTPFDFTADNMIKVKKILSKYPPKYKQSALIPLLDLAQRQNGGWITVRAMDKVAQICGIAPMTAYEVASFYTMFNRNKVGQHLVQVCTTTPCMIRGSTAIVDACRKHLGIGVGESTKDGKFTLMEVECQGACVNAPMMCVNDDFYEDLTPESTVKLLEQLANNQKTKIGPQTSRKAAEGPNGKTSLFEPPTPPPFRADF</sequence>
<dbReference type="InterPro" id="IPR042128">
    <property type="entry name" value="NuoE_dom"/>
</dbReference>
<dbReference type="Proteomes" id="UP000076078">
    <property type="component" value="Unassembled WGS sequence"/>
</dbReference>
<keyword evidence="12" id="KW-1185">Reference proteome</keyword>
<evidence type="ECO:0000256" key="3">
    <source>
        <dbReference type="ARBA" id="ARBA00022723"/>
    </source>
</evidence>
<feature type="binding site" evidence="9">
    <location>
        <position position="178"/>
    </location>
    <ligand>
        <name>[2Fe-2S] cluster</name>
        <dbReference type="ChEBI" id="CHEBI:190135"/>
    </ligand>
</feature>
<dbReference type="PANTHER" id="PTHR10371">
    <property type="entry name" value="NADH DEHYDROGENASE UBIQUINONE FLAVOPROTEIN 2, MITOCHONDRIAL"/>
    <property type="match status" value="1"/>
</dbReference>
<organism evidence="11 12">
    <name type="scientific">Tieghemostelium lacteum</name>
    <name type="common">Slime mold</name>
    <name type="synonym">Dictyostelium lacteum</name>
    <dbReference type="NCBI Taxonomy" id="361077"/>
    <lineage>
        <taxon>Eukaryota</taxon>
        <taxon>Amoebozoa</taxon>
        <taxon>Evosea</taxon>
        <taxon>Eumycetozoa</taxon>
        <taxon>Dictyostelia</taxon>
        <taxon>Dictyosteliales</taxon>
        <taxon>Raperosteliaceae</taxon>
        <taxon>Tieghemostelium</taxon>
    </lineage>
</organism>
<dbReference type="PIRSF" id="PIRSF000216">
    <property type="entry name" value="NADH_DH_24kDa"/>
    <property type="match status" value="1"/>
</dbReference>
<keyword evidence="2 9" id="KW-0001">2Fe-2S</keyword>
<dbReference type="PROSITE" id="PS01099">
    <property type="entry name" value="COMPLEX1_24K"/>
    <property type="match status" value="1"/>
</dbReference>
<dbReference type="OMA" id="ERTMHYL"/>
<dbReference type="InterPro" id="IPR041921">
    <property type="entry name" value="NuoE_N"/>
</dbReference>
<dbReference type="EMBL" id="LODT01000013">
    <property type="protein sequence ID" value="KYR00465.1"/>
    <property type="molecule type" value="Genomic_DNA"/>
</dbReference>
<reference evidence="11 12" key="1">
    <citation type="submission" date="2015-12" db="EMBL/GenBank/DDBJ databases">
        <title>Dictyostelia acquired genes for synthesis and detection of signals that induce cell-type specialization by lateral gene transfer from prokaryotes.</title>
        <authorList>
            <person name="Gloeckner G."/>
            <person name="Schaap P."/>
        </authorList>
    </citation>
    <scope>NUCLEOTIDE SEQUENCE [LARGE SCALE GENOMIC DNA]</scope>
    <source>
        <strain evidence="11 12">TK</strain>
    </source>
</reference>
<evidence type="ECO:0000256" key="4">
    <source>
        <dbReference type="ARBA" id="ARBA00022967"/>
    </source>
</evidence>
<proteinExistence type="inferred from homology"/>
<evidence type="ECO:0000256" key="6">
    <source>
        <dbReference type="ARBA" id="ARBA00023014"/>
    </source>
</evidence>
<evidence type="ECO:0000256" key="2">
    <source>
        <dbReference type="ARBA" id="ARBA00022714"/>
    </source>
</evidence>
<evidence type="ECO:0000313" key="12">
    <source>
        <dbReference type="Proteomes" id="UP000076078"/>
    </source>
</evidence>
<dbReference type="GO" id="GO:0006120">
    <property type="term" value="P:mitochondrial electron transport, NADH to ubiquinone"/>
    <property type="evidence" value="ECO:0007669"/>
    <property type="project" value="UniProtKB-ARBA"/>
</dbReference>
<accession>A0A152A2Y8</accession>
<keyword evidence="6 9" id="KW-0411">Iron-sulfur</keyword>
<name>A0A152A2Y8_TIELA</name>
<dbReference type="InterPro" id="IPR036249">
    <property type="entry name" value="Thioredoxin-like_sf"/>
</dbReference>
<dbReference type="FunFam" id="3.40.30.10:FF:000022">
    <property type="entry name" value="NADH dehydrogenase flavoprotein 2, mitochondrial"/>
    <property type="match status" value="1"/>
</dbReference>
<dbReference type="FunCoup" id="A0A152A2Y8">
    <property type="interactions" value="351"/>
</dbReference>
<dbReference type="Gene3D" id="1.10.10.1590">
    <property type="entry name" value="NADH-quinone oxidoreductase subunit E"/>
    <property type="match status" value="1"/>
</dbReference>
<feature type="binding site" evidence="9">
    <location>
        <position position="182"/>
    </location>
    <ligand>
        <name>[2Fe-2S] cluster</name>
        <dbReference type="ChEBI" id="CHEBI:190135"/>
    </ligand>
</feature>
<dbReference type="GO" id="GO:1902494">
    <property type="term" value="C:catalytic complex"/>
    <property type="evidence" value="ECO:0007669"/>
    <property type="project" value="UniProtKB-ARBA"/>
</dbReference>
<dbReference type="FunFam" id="1.10.10.1590:FF:000001">
    <property type="entry name" value="NADH-quinone oxidoreductase subunit E"/>
    <property type="match status" value="1"/>
</dbReference>
<comment type="similarity">
    <text evidence="1">Belongs to the complex I 24 kDa subunit family.</text>
</comment>
<evidence type="ECO:0000256" key="7">
    <source>
        <dbReference type="ARBA" id="ARBA00023027"/>
    </source>
</evidence>
<dbReference type="GO" id="GO:0051537">
    <property type="term" value="F:2 iron, 2 sulfur cluster binding"/>
    <property type="evidence" value="ECO:0007669"/>
    <property type="project" value="UniProtKB-KW"/>
</dbReference>
<comment type="caution">
    <text evidence="11">The sequence shown here is derived from an EMBL/GenBank/DDBJ whole genome shotgun (WGS) entry which is preliminary data.</text>
</comment>
<evidence type="ECO:0000256" key="5">
    <source>
        <dbReference type="ARBA" id="ARBA00023004"/>
    </source>
</evidence>
<evidence type="ECO:0000256" key="1">
    <source>
        <dbReference type="ARBA" id="ARBA00010643"/>
    </source>
</evidence>
<comment type="cofactor">
    <cofactor evidence="9">
        <name>[2Fe-2S] cluster</name>
        <dbReference type="ChEBI" id="CHEBI:190135"/>
    </cofactor>
    <text evidence="9">Binds 1 [2Fe-2S] cluster.</text>
</comment>
<dbReference type="InterPro" id="IPR002023">
    <property type="entry name" value="NuoE-like"/>
</dbReference>
<dbReference type="Gene3D" id="3.40.30.10">
    <property type="entry name" value="Glutaredoxin"/>
    <property type="match status" value="1"/>
</dbReference>
<keyword evidence="5 9" id="KW-0408">Iron</keyword>
<feature type="region of interest" description="Disordered" evidence="10">
    <location>
        <begin position="213"/>
        <end position="249"/>
    </location>
</feature>
<dbReference type="AlphaFoldDB" id="A0A152A2Y8"/>
<dbReference type="SUPFAM" id="SSF52833">
    <property type="entry name" value="Thioredoxin-like"/>
    <property type="match status" value="1"/>
</dbReference>
<feature type="compositionally biased region" description="Polar residues" evidence="10">
    <location>
        <begin position="213"/>
        <end position="224"/>
    </location>
</feature>
<feature type="compositionally biased region" description="Pro residues" evidence="10">
    <location>
        <begin position="239"/>
        <end position="249"/>
    </location>
</feature>
<dbReference type="Pfam" id="PF01257">
    <property type="entry name" value="2Fe-2S_thioredx"/>
    <property type="match status" value="1"/>
</dbReference>
<dbReference type="NCBIfam" id="TIGR01958">
    <property type="entry name" value="nuoE_fam"/>
    <property type="match status" value="1"/>
</dbReference>
<dbReference type="CDD" id="cd03064">
    <property type="entry name" value="TRX_Fd_NuoE"/>
    <property type="match status" value="1"/>
</dbReference>
<keyword evidence="3 9" id="KW-0479">Metal-binding</keyword>
<dbReference type="NCBIfam" id="NF005725">
    <property type="entry name" value="PRK07539.1-5"/>
    <property type="match status" value="1"/>
</dbReference>
<gene>
    <name evidence="11" type="ORF">DLAC_02466</name>
</gene>
<dbReference type="GO" id="GO:0003954">
    <property type="term" value="F:NADH dehydrogenase activity"/>
    <property type="evidence" value="ECO:0007669"/>
    <property type="project" value="TreeGrafter"/>
</dbReference>
<evidence type="ECO:0000256" key="10">
    <source>
        <dbReference type="SAM" id="MobiDB-lite"/>
    </source>
</evidence>
<dbReference type="STRING" id="361077.A0A152A2Y8"/>
<dbReference type="GO" id="GO:0005743">
    <property type="term" value="C:mitochondrial inner membrane"/>
    <property type="evidence" value="ECO:0007669"/>
    <property type="project" value="UniProtKB-ARBA"/>
</dbReference>
<keyword evidence="4" id="KW-1278">Translocase</keyword>
<evidence type="ECO:0000313" key="11">
    <source>
        <dbReference type="EMBL" id="KYR00465.1"/>
    </source>
</evidence>
<feature type="binding site" evidence="9">
    <location>
        <position position="137"/>
    </location>
    <ligand>
        <name>[2Fe-2S] cluster</name>
        <dbReference type="ChEBI" id="CHEBI:190135"/>
    </ligand>
</feature>
<evidence type="ECO:0000256" key="8">
    <source>
        <dbReference type="ARBA" id="ARBA00034078"/>
    </source>
</evidence>
<protein>
    <submittedName>
        <fullName evidence="11">NADH dehydrogenase</fullName>
    </submittedName>
</protein>
<feature type="binding site" evidence="9">
    <location>
        <position position="142"/>
    </location>
    <ligand>
        <name>[2Fe-2S] cluster</name>
        <dbReference type="ChEBI" id="CHEBI:190135"/>
    </ligand>
</feature>
<comment type="cofactor">
    <cofactor evidence="8">
        <name>[2Fe-2S] cluster</name>
        <dbReference type="ChEBI" id="CHEBI:190135"/>
    </cofactor>
</comment>
<keyword evidence="7" id="KW-0520">NAD</keyword>
<dbReference type="InParanoid" id="A0A152A2Y8"/>